<accession>A0ABV9SWE8</accession>
<gene>
    <name evidence="1" type="ORF">ACFPFU_03105</name>
</gene>
<proteinExistence type="predicted"/>
<dbReference type="InterPro" id="IPR010985">
    <property type="entry name" value="Ribbon_hlx_hlx"/>
</dbReference>
<dbReference type="EMBL" id="JBHSJJ010000002">
    <property type="protein sequence ID" value="MFC4870659.1"/>
    <property type="molecule type" value="Genomic_DNA"/>
</dbReference>
<evidence type="ECO:0000313" key="2">
    <source>
        <dbReference type="Proteomes" id="UP001595818"/>
    </source>
</evidence>
<dbReference type="Proteomes" id="UP001595818">
    <property type="component" value="Unassembled WGS sequence"/>
</dbReference>
<evidence type="ECO:0000313" key="1">
    <source>
        <dbReference type="EMBL" id="MFC4870659.1"/>
    </source>
</evidence>
<protein>
    <submittedName>
        <fullName evidence="1">DUF6364 family protein</fullName>
    </submittedName>
</protein>
<organism evidence="1 2">
    <name type="scientific">Negadavirga shengliensis</name>
    <dbReference type="NCBI Taxonomy" id="1389218"/>
    <lineage>
        <taxon>Bacteria</taxon>
        <taxon>Pseudomonadati</taxon>
        <taxon>Bacteroidota</taxon>
        <taxon>Cytophagia</taxon>
        <taxon>Cytophagales</taxon>
        <taxon>Cyclobacteriaceae</taxon>
        <taxon>Negadavirga</taxon>
    </lineage>
</organism>
<dbReference type="SUPFAM" id="SSF47598">
    <property type="entry name" value="Ribbon-helix-helix"/>
    <property type="match status" value="1"/>
</dbReference>
<keyword evidence="2" id="KW-1185">Reference proteome</keyword>
<name>A0ABV9SWE8_9BACT</name>
<sequence length="90" mass="10651">MRKRLNITINKDLVEKMKKYATLRETSISHIVEEHFEALLERPSTLHKEMSLVEYVKTLPKSKVAYPKDFDFKKGYYKSKAKGYDEQNPV</sequence>
<reference evidence="2" key="1">
    <citation type="journal article" date="2019" name="Int. J. Syst. Evol. Microbiol.">
        <title>The Global Catalogue of Microorganisms (GCM) 10K type strain sequencing project: providing services to taxonomists for standard genome sequencing and annotation.</title>
        <authorList>
            <consortium name="The Broad Institute Genomics Platform"/>
            <consortium name="The Broad Institute Genome Sequencing Center for Infectious Disease"/>
            <person name="Wu L."/>
            <person name="Ma J."/>
        </authorList>
    </citation>
    <scope>NUCLEOTIDE SEQUENCE [LARGE SCALE GENOMIC DNA]</scope>
    <source>
        <strain evidence="2">CGMCC 4.7466</strain>
    </source>
</reference>
<dbReference type="InterPro" id="IPR045944">
    <property type="entry name" value="DUF6364"/>
</dbReference>
<comment type="caution">
    <text evidence="1">The sequence shown here is derived from an EMBL/GenBank/DDBJ whole genome shotgun (WGS) entry which is preliminary data.</text>
</comment>
<dbReference type="RefSeq" id="WP_377061410.1">
    <property type="nucleotide sequence ID" value="NZ_JBHSJJ010000002.1"/>
</dbReference>
<dbReference type="Pfam" id="PF19891">
    <property type="entry name" value="DUF6364"/>
    <property type="match status" value="1"/>
</dbReference>